<accession>A0A1I1CU91</accession>
<dbReference type="Pfam" id="PF01943">
    <property type="entry name" value="Polysacc_synt"/>
    <property type="match status" value="1"/>
</dbReference>
<dbReference type="PANTHER" id="PTHR30250:SF11">
    <property type="entry name" value="O-ANTIGEN TRANSPORTER-RELATED"/>
    <property type="match status" value="1"/>
</dbReference>
<feature type="transmembrane region" description="Helical" evidence="6">
    <location>
        <begin position="399"/>
        <end position="423"/>
    </location>
</feature>
<dbReference type="InterPro" id="IPR050833">
    <property type="entry name" value="Poly_Biosynth_Transport"/>
</dbReference>
<organism evidence="7 8">
    <name type="scientific">Ruminococcus albus</name>
    <dbReference type="NCBI Taxonomy" id="1264"/>
    <lineage>
        <taxon>Bacteria</taxon>
        <taxon>Bacillati</taxon>
        <taxon>Bacillota</taxon>
        <taxon>Clostridia</taxon>
        <taxon>Eubacteriales</taxon>
        <taxon>Oscillospiraceae</taxon>
        <taxon>Ruminococcus</taxon>
    </lineage>
</organism>
<dbReference type="OrthoDB" id="5751261at2"/>
<evidence type="ECO:0000313" key="7">
    <source>
        <dbReference type="EMBL" id="SFB66299.1"/>
    </source>
</evidence>
<proteinExistence type="predicted"/>
<evidence type="ECO:0000256" key="3">
    <source>
        <dbReference type="ARBA" id="ARBA00022692"/>
    </source>
</evidence>
<dbReference type="Proteomes" id="UP000182192">
    <property type="component" value="Unassembled WGS sequence"/>
</dbReference>
<evidence type="ECO:0000256" key="2">
    <source>
        <dbReference type="ARBA" id="ARBA00022475"/>
    </source>
</evidence>
<name>A0A1I1CU91_RUMAL</name>
<gene>
    <name evidence="7" type="ORF">SAMN02910406_00036</name>
</gene>
<keyword evidence="3 6" id="KW-0812">Transmembrane</keyword>
<feature type="transmembrane region" description="Helical" evidence="6">
    <location>
        <begin position="49"/>
        <end position="66"/>
    </location>
</feature>
<keyword evidence="5 6" id="KW-0472">Membrane</keyword>
<feature type="transmembrane region" description="Helical" evidence="6">
    <location>
        <begin position="152"/>
        <end position="174"/>
    </location>
</feature>
<feature type="transmembrane region" description="Helical" evidence="6">
    <location>
        <begin position="7"/>
        <end position="29"/>
    </location>
</feature>
<feature type="transmembrane region" description="Helical" evidence="6">
    <location>
        <begin position="435"/>
        <end position="454"/>
    </location>
</feature>
<dbReference type="GO" id="GO:0005886">
    <property type="term" value="C:plasma membrane"/>
    <property type="evidence" value="ECO:0007669"/>
    <property type="project" value="UniProtKB-SubCell"/>
</dbReference>
<comment type="subcellular location">
    <subcellularLocation>
        <location evidence="1">Cell membrane</location>
        <topology evidence="1">Multi-pass membrane protein</topology>
    </subcellularLocation>
</comment>
<keyword evidence="4 6" id="KW-1133">Transmembrane helix</keyword>
<dbReference type="PANTHER" id="PTHR30250">
    <property type="entry name" value="PST FAMILY PREDICTED COLANIC ACID TRANSPORTER"/>
    <property type="match status" value="1"/>
</dbReference>
<dbReference type="InterPro" id="IPR002797">
    <property type="entry name" value="Polysacc_synth"/>
</dbReference>
<protein>
    <submittedName>
        <fullName evidence="7">Membrane protein involved in the export of O-antigen and teichoic acid</fullName>
    </submittedName>
</protein>
<reference evidence="7 8" key="1">
    <citation type="submission" date="2016-10" db="EMBL/GenBank/DDBJ databases">
        <authorList>
            <person name="de Groot N.N."/>
        </authorList>
    </citation>
    <scope>NUCLEOTIDE SEQUENCE [LARGE SCALE GENOMIC DNA]</scope>
    <source>
        <strain evidence="7 8">AR67</strain>
    </source>
</reference>
<feature type="transmembrane region" description="Helical" evidence="6">
    <location>
        <begin position="460"/>
        <end position="483"/>
    </location>
</feature>
<feature type="transmembrane region" description="Helical" evidence="6">
    <location>
        <begin position="181"/>
        <end position="203"/>
    </location>
</feature>
<feature type="transmembrane region" description="Helical" evidence="6">
    <location>
        <begin position="223"/>
        <end position="239"/>
    </location>
</feature>
<dbReference type="EMBL" id="FOKQ01000001">
    <property type="protein sequence ID" value="SFB66299.1"/>
    <property type="molecule type" value="Genomic_DNA"/>
</dbReference>
<feature type="transmembrane region" description="Helical" evidence="6">
    <location>
        <begin position="303"/>
        <end position="322"/>
    </location>
</feature>
<evidence type="ECO:0000256" key="5">
    <source>
        <dbReference type="ARBA" id="ARBA00023136"/>
    </source>
</evidence>
<evidence type="ECO:0000256" key="1">
    <source>
        <dbReference type="ARBA" id="ARBA00004651"/>
    </source>
</evidence>
<sequence length="507" mass="56196">MKRTTGVLLSYVLIFFEALSTLLLTPYIIRTLGQAEYGVYKLTIAINTYLLLLDLGIGNAVTRYIAKFKTNKNKIQEKRFLGIVTLYYIIIAVIALLSGIILVVIFPRAFSKGLSTNEVVLGQKLLSITMINSAITLGTAAYNNVIIAYEKFFVSKGSAIIQIILRMIVTYFALKAGMGSIGIVSVNLIMTVLCRIYYVLYVLCVIKLVPTLKGIELSFVKEIIIYSSLILLQMIATQINATVDQILIGALVTGSSVILAVYGVGTQIVQYFQTFGSAFTGVLMPGIVKMVENKASAKQLTDEMIRIGRIILIVLALIWSVFLVNGKEFIKLWAGQENINGYYVAIILMTVNIFVLTEAVGTQVLWAMNAHKEQSYLKITIVLCNILLTIVLIKWNPLIGATIGTFISVLLGDVVVLNLIFIKKIGMNLIYYYKMLFKGIIPCAGIIIIIGFIINQFLASGLLCFLLKSFIMVILYCGFLLLFGLNQYEKQLFGSLITKVRRGSTNE</sequence>
<evidence type="ECO:0000313" key="8">
    <source>
        <dbReference type="Proteomes" id="UP000182192"/>
    </source>
</evidence>
<evidence type="ECO:0000256" key="4">
    <source>
        <dbReference type="ARBA" id="ARBA00022989"/>
    </source>
</evidence>
<feature type="transmembrane region" description="Helical" evidence="6">
    <location>
        <begin position="86"/>
        <end position="106"/>
    </location>
</feature>
<dbReference type="RefSeq" id="WP_074959474.1">
    <property type="nucleotide sequence ID" value="NZ_FOKQ01000001.1"/>
</dbReference>
<feature type="transmembrane region" description="Helical" evidence="6">
    <location>
        <begin position="246"/>
        <end position="265"/>
    </location>
</feature>
<dbReference type="AlphaFoldDB" id="A0A1I1CU91"/>
<keyword evidence="2" id="KW-1003">Cell membrane</keyword>
<evidence type="ECO:0000256" key="6">
    <source>
        <dbReference type="SAM" id="Phobius"/>
    </source>
</evidence>
<feature type="transmembrane region" description="Helical" evidence="6">
    <location>
        <begin position="342"/>
        <end position="368"/>
    </location>
</feature>
<feature type="transmembrane region" description="Helical" evidence="6">
    <location>
        <begin position="375"/>
        <end position="393"/>
    </location>
</feature>